<evidence type="ECO:0000313" key="2">
    <source>
        <dbReference type="EMBL" id="KKY24770.1"/>
    </source>
</evidence>
<dbReference type="AlphaFoldDB" id="A0A0G2H7Y7"/>
<keyword evidence="1" id="KW-0732">Signal</keyword>
<reference evidence="2 3" key="1">
    <citation type="submission" date="2015-05" db="EMBL/GenBank/DDBJ databases">
        <title>Distinctive expansion of gene families associated with plant cell wall degradation and secondary metabolism in the genomes of grapevine trunk pathogens.</title>
        <authorList>
            <person name="Lawrence D.P."/>
            <person name="Travadon R."/>
            <person name="Rolshausen P.E."/>
            <person name="Baumgartner K."/>
        </authorList>
    </citation>
    <scope>NUCLEOTIDE SEQUENCE [LARGE SCALE GENOMIC DNA]</scope>
    <source>
        <strain evidence="2">UCRPC4</strain>
    </source>
</reference>
<dbReference type="EMBL" id="LCWF01000056">
    <property type="protein sequence ID" value="KKY24770.1"/>
    <property type="molecule type" value="Genomic_DNA"/>
</dbReference>
<protein>
    <submittedName>
        <fullName evidence="2">Uncharacterized protein</fullName>
    </submittedName>
</protein>
<name>A0A0G2H7Y7_PHACM</name>
<feature type="signal peptide" evidence="1">
    <location>
        <begin position="1"/>
        <end position="19"/>
    </location>
</feature>
<evidence type="ECO:0000313" key="3">
    <source>
        <dbReference type="Proteomes" id="UP000053317"/>
    </source>
</evidence>
<gene>
    <name evidence="2" type="ORF">UCRPC4_g02300</name>
</gene>
<sequence>MKYLSTAVAVATMMLSTQAQNSTLISNGTVTGVSTVLYSSNCPSSTASMVTITRAAVVTATACGEGNFTAVPTDMPGGTVTVTKLCPVCAEETGTLLSGTLYINGSAVPTATAASTVDTGESTATMCESCAVETETVPYSNGTATAATASMASGTGAVGTGNASYTGAMTPISYTGSATREGMSVLALGAAALFVSFL</sequence>
<accession>A0A0G2H7Y7</accession>
<evidence type="ECO:0000256" key="1">
    <source>
        <dbReference type="SAM" id="SignalP"/>
    </source>
</evidence>
<comment type="caution">
    <text evidence="2">The sequence shown here is derived from an EMBL/GenBank/DDBJ whole genome shotgun (WGS) entry which is preliminary data.</text>
</comment>
<feature type="chain" id="PRO_5002544914" evidence="1">
    <location>
        <begin position="20"/>
        <end position="198"/>
    </location>
</feature>
<organism evidence="2 3">
    <name type="scientific">Phaeomoniella chlamydospora</name>
    <name type="common">Phaeoacremonium chlamydosporum</name>
    <dbReference type="NCBI Taxonomy" id="158046"/>
    <lineage>
        <taxon>Eukaryota</taxon>
        <taxon>Fungi</taxon>
        <taxon>Dikarya</taxon>
        <taxon>Ascomycota</taxon>
        <taxon>Pezizomycotina</taxon>
        <taxon>Eurotiomycetes</taxon>
        <taxon>Chaetothyriomycetidae</taxon>
        <taxon>Phaeomoniellales</taxon>
        <taxon>Phaeomoniellaceae</taxon>
        <taxon>Phaeomoniella</taxon>
    </lineage>
</organism>
<proteinExistence type="predicted"/>
<dbReference type="Proteomes" id="UP000053317">
    <property type="component" value="Unassembled WGS sequence"/>
</dbReference>
<reference evidence="2 3" key="2">
    <citation type="submission" date="2015-05" db="EMBL/GenBank/DDBJ databases">
        <authorList>
            <person name="Morales-Cruz A."/>
            <person name="Amrine K.C."/>
            <person name="Cantu D."/>
        </authorList>
    </citation>
    <scope>NUCLEOTIDE SEQUENCE [LARGE SCALE GENOMIC DNA]</scope>
    <source>
        <strain evidence="2">UCRPC4</strain>
    </source>
</reference>
<keyword evidence="3" id="KW-1185">Reference proteome</keyword>